<reference evidence="1 2" key="1">
    <citation type="submission" date="2017-12" db="EMBL/GenBank/DDBJ databases">
        <title>Comparative genomics of Botrytis spp.</title>
        <authorList>
            <person name="Valero-Jimenez C.A."/>
            <person name="Tapia P."/>
            <person name="Veloso J."/>
            <person name="Silva-Moreno E."/>
            <person name="Staats M."/>
            <person name="Valdes J.H."/>
            <person name="Van Kan J.A.L."/>
        </authorList>
    </citation>
    <scope>NUCLEOTIDE SEQUENCE [LARGE SCALE GENOMIC DNA]</scope>
    <source>
        <strain evidence="1 2">Be9601</strain>
    </source>
</reference>
<dbReference type="Proteomes" id="UP000297229">
    <property type="component" value="Unassembled WGS sequence"/>
</dbReference>
<accession>A0A4Z1JRR6</accession>
<gene>
    <name evidence="1" type="ORF">BELL_0294g00030</name>
</gene>
<dbReference type="EMBL" id="PQXM01000292">
    <property type="protein sequence ID" value="TGO74280.1"/>
    <property type="molecule type" value="Genomic_DNA"/>
</dbReference>
<evidence type="ECO:0000313" key="1">
    <source>
        <dbReference type="EMBL" id="TGO74280.1"/>
    </source>
</evidence>
<dbReference type="AlphaFoldDB" id="A0A4Z1JRR6"/>
<proteinExistence type="predicted"/>
<organism evidence="1 2">
    <name type="scientific">Botrytis elliptica</name>
    <dbReference type="NCBI Taxonomy" id="278938"/>
    <lineage>
        <taxon>Eukaryota</taxon>
        <taxon>Fungi</taxon>
        <taxon>Dikarya</taxon>
        <taxon>Ascomycota</taxon>
        <taxon>Pezizomycotina</taxon>
        <taxon>Leotiomycetes</taxon>
        <taxon>Helotiales</taxon>
        <taxon>Sclerotiniaceae</taxon>
        <taxon>Botrytis</taxon>
    </lineage>
</organism>
<keyword evidence="2" id="KW-1185">Reference proteome</keyword>
<name>A0A4Z1JRR6_9HELO</name>
<comment type="caution">
    <text evidence="1">The sequence shown here is derived from an EMBL/GenBank/DDBJ whole genome shotgun (WGS) entry which is preliminary data.</text>
</comment>
<evidence type="ECO:0000313" key="2">
    <source>
        <dbReference type="Proteomes" id="UP000297229"/>
    </source>
</evidence>
<protein>
    <submittedName>
        <fullName evidence="1">Uncharacterized protein</fullName>
    </submittedName>
</protein>
<sequence length="59" mass="6708">MDEYLGFAANQVVEFATPPRFLGQGRLIVKRLGFDEGHQVFLSKTQSFVVAWPMVSFML</sequence>